<keyword evidence="2" id="KW-1185">Reference proteome</keyword>
<dbReference type="EMBL" id="LLKB01000009">
    <property type="protein sequence ID" value="KQC83992.1"/>
    <property type="molecule type" value="Genomic_DNA"/>
</dbReference>
<accession>A0AAW3JM87</accession>
<comment type="caution">
    <text evidence="1">The sequence shown here is derived from an EMBL/GenBank/DDBJ whole genome shotgun (WGS) entry which is preliminary data.</text>
</comment>
<dbReference type="AlphaFoldDB" id="A0AAW3JM87"/>
<evidence type="ECO:0000313" key="2">
    <source>
        <dbReference type="Proteomes" id="UP000050833"/>
    </source>
</evidence>
<dbReference type="Gene3D" id="3.30.160.250">
    <property type="match status" value="1"/>
</dbReference>
<organism evidence="1 2">
    <name type="scientific">Butyribacter intestini</name>
    <dbReference type="NCBI Taxonomy" id="1703332"/>
    <lineage>
        <taxon>Bacteria</taxon>
        <taxon>Bacillati</taxon>
        <taxon>Bacillota</taxon>
        <taxon>Clostridia</taxon>
        <taxon>Lachnospirales</taxon>
        <taxon>Lachnospiraceae</taxon>
        <taxon>Butyribacter</taxon>
    </lineage>
</organism>
<name>A0AAW3JM87_9FIRM</name>
<protein>
    <recommendedName>
        <fullName evidence="3">HicB-like antitoxin of toxin-antitoxin system domain-containing protein</fullName>
    </recommendedName>
</protein>
<sequence length="129" mass="14937">MKENYFYPARIDFSDGKYQVHFIDFPNMILAEESTKEDAIVEAQRGLALVILDYENSGKELPEPDESETGVIYIHVWLPYYRNSAKEIYVKKNVTIPSKLDMEAKEKKLSYSAALVNQLKRELGIDVDR</sequence>
<dbReference type="InterPro" id="IPR035069">
    <property type="entry name" value="TTHA1013/TTHA0281-like"/>
</dbReference>
<evidence type="ECO:0000313" key="1">
    <source>
        <dbReference type="EMBL" id="KQC83992.1"/>
    </source>
</evidence>
<dbReference type="SUPFAM" id="SSF143100">
    <property type="entry name" value="TTHA1013/TTHA0281-like"/>
    <property type="match status" value="1"/>
</dbReference>
<proteinExistence type="predicted"/>
<gene>
    <name evidence="1" type="ORF">APZ18_15425</name>
</gene>
<dbReference type="Proteomes" id="UP000050833">
    <property type="component" value="Unassembled WGS sequence"/>
</dbReference>
<evidence type="ECO:0008006" key="3">
    <source>
        <dbReference type="Google" id="ProtNLM"/>
    </source>
</evidence>
<dbReference type="RefSeq" id="WP_055946794.1">
    <property type="nucleotide sequence ID" value="NZ_JAQDCV010000015.1"/>
</dbReference>
<reference evidence="1 2" key="1">
    <citation type="submission" date="2015-10" db="EMBL/GenBank/DDBJ databases">
        <title>Butyribacter intestini gen. nov., sp. nov., a butyric acid-producing bacterium of the family Lachnospiraceae isolated from the human faeces.</title>
        <authorList>
            <person name="Zou Y."/>
            <person name="Xue W."/>
            <person name="Luo G."/>
            <person name="Lv M."/>
        </authorList>
    </citation>
    <scope>NUCLEOTIDE SEQUENCE [LARGE SCALE GENOMIC DNA]</scope>
    <source>
        <strain evidence="1 2">TF01-11</strain>
    </source>
</reference>